<organism evidence="4 5">
    <name type="scientific">Halorubrum tropicale</name>
    <dbReference type="NCBI Taxonomy" id="1765655"/>
    <lineage>
        <taxon>Archaea</taxon>
        <taxon>Methanobacteriati</taxon>
        <taxon>Methanobacteriota</taxon>
        <taxon>Stenosarchaea group</taxon>
        <taxon>Halobacteria</taxon>
        <taxon>Halobacteriales</taxon>
        <taxon>Haloferacaceae</taxon>
        <taxon>Halorubrum</taxon>
    </lineage>
</organism>
<reference evidence="4 5" key="1">
    <citation type="submission" date="2015-08" db="EMBL/GenBank/DDBJ databases">
        <title>Genomes of Isolates from Cabo Rojo, PR.</title>
        <authorList>
            <person name="Sanchez-Nieves R.L."/>
            <person name="Montalvo-Rodriguez R."/>
        </authorList>
    </citation>
    <scope>NUCLEOTIDE SEQUENCE [LARGE SCALE GENOMIC DNA]</scope>
    <source>
        <strain evidence="4 5">5</strain>
    </source>
</reference>
<evidence type="ECO:0008006" key="6">
    <source>
        <dbReference type="Google" id="ProtNLM"/>
    </source>
</evidence>
<feature type="region of interest" description="Disordered" evidence="1">
    <location>
        <begin position="200"/>
        <end position="234"/>
    </location>
</feature>
<keyword evidence="5" id="KW-1185">Reference proteome</keyword>
<feature type="domain" description="Transcriptional regulator TbsP-like C-terminal" evidence="3">
    <location>
        <begin position="237"/>
        <end position="303"/>
    </location>
</feature>
<dbReference type="Pfam" id="PF23336">
    <property type="entry name" value="HTH_TbsP_C"/>
    <property type="match status" value="1"/>
</dbReference>
<evidence type="ECO:0000313" key="5">
    <source>
        <dbReference type="Proteomes" id="UP000037747"/>
    </source>
</evidence>
<dbReference type="Proteomes" id="UP000037747">
    <property type="component" value="Unassembled WGS sequence"/>
</dbReference>
<dbReference type="InterPro" id="IPR043859">
    <property type="entry name" value="TbsP-like_N"/>
</dbReference>
<comment type="caution">
    <text evidence="4">The sequence shown here is derived from an EMBL/GenBank/DDBJ whole genome shotgun (WGS) entry which is preliminary data.</text>
</comment>
<protein>
    <recommendedName>
        <fullName evidence="6">Transcriptional regulator</fullName>
    </recommendedName>
</protein>
<evidence type="ECO:0000256" key="1">
    <source>
        <dbReference type="SAM" id="MobiDB-lite"/>
    </source>
</evidence>
<evidence type="ECO:0000259" key="2">
    <source>
        <dbReference type="Pfam" id="PF19138"/>
    </source>
</evidence>
<proteinExistence type="predicted"/>
<feature type="region of interest" description="Disordered" evidence="1">
    <location>
        <begin position="302"/>
        <end position="322"/>
    </location>
</feature>
<feature type="domain" description="Transcriptional regulator TbsP N-terminal" evidence="2">
    <location>
        <begin position="70"/>
        <end position="171"/>
    </location>
</feature>
<dbReference type="EMBL" id="LIST01000004">
    <property type="protein sequence ID" value="KOX96134.1"/>
    <property type="molecule type" value="Genomic_DNA"/>
</dbReference>
<gene>
    <name evidence="4" type="ORF">AMR74_11395</name>
</gene>
<evidence type="ECO:0000259" key="3">
    <source>
        <dbReference type="Pfam" id="PF23336"/>
    </source>
</evidence>
<dbReference type="OrthoDB" id="331009at2157"/>
<dbReference type="InterPro" id="IPR056163">
    <property type="entry name" value="TbsP_C"/>
</dbReference>
<dbReference type="Pfam" id="PF19138">
    <property type="entry name" value="TbsP_N"/>
    <property type="match status" value="1"/>
</dbReference>
<name>A0A0N0UAQ6_9EURY</name>
<dbReference type="PATRIC" id="fig|1705389.3.peg.3818"/>
<dbReference type="RefSeq" id="WP_053772179.1">
    <property type="nucleotide sequence ID" value="NZ_LIST01000004.1"/>
</dbReference>
<accession>A0A0N0UAQ6</accession>
<dbReference type="AlphaFoldDB" id="A0A0N0UAQ6"/>
<feature type="region of interest" description="Disordered" evidence="1">
    <location>
        <begin position="49"/>
        <end position="69"/>
    </location>
</feature>
<sequence>MPTGPALPSTPEPLRLGAFADPVLVDPGPRLLRAVVAGYREAAPALVEPSVADLSGGAGDTGADDPDPSEIPTLKVLAGESAVDDATAGFRSASRLAALVDADAVELRVLDAPQPNPVLAGEETGFALIGSERAGAAAEPGGWYPVGDDASLRERYGSRFAEAEPYGLRTPSRRRVYEGIAARCDESVAAAVLRALDVTDGAGDTGDDAGDTVDSAGDTPGGSGDASADGPDPEAARVRAYAVGAREGVLDRTLRRACEDAGLGSPSTFTRIKRLLRAADLIETVAEPQPVGRPRERLAPRGALAAAETPEETVAAVRDVTE</sequence>
<feature type="compositionally biased region" description="Low complexity" evidence="1">
    <location>
        <begin position="303"/>
        <end position="322"/>
    </location>
</feature>
<evidence type="ECO:0000313" key="4">
    <source>
        <dbReference type="EMBL" id="KOX96134.1"/>
    </source>
</evidence>